<proteinExistence type="inferred from homology"/>
<dbReference type="FunFam" id="3.20.20.80:FF:000040">
    <property type="entry name" value="Beta-galactosidase A"/>
    <property type="match status" value="1"/>
</dbReference>
<dbReference type="SUPFAM" id="SSF51011">
    <property type="entry name" value="Glycosyl hydrolase domain"/>
    <property type="match status" value="1"/>
</dbReference>
<dbReference type="InterPro" id="IPR031330">
    <property type="entry name" value="Gly_Hdrlase_35_cat"/>
</dbReference>
<evidence type="ECO:0000259" key="11">
    <source>
        <dbReference type="SMART" id="SM01029"/>
    </source>
</evidence>
<dbReference type="GeneID" id="64976104"/>
<dbReference type="KEGG" id="apuu:APUU_50810S"/>
<dbReference type="SUPFAM" id="SSF51445">
    <property type="entry name" value="(Trans)glycosidases"/>
    <property type="match status" value="1"/>
</dbReference>
<dbReference type="EMBL" id="AP024447">
    <property type="protein sequence ID" value="BCS26099.1"/>
    <property type="molecule type" value="Genomic_DNA"/>
</dbReference>
<evidence type="ECO:0000256" key="2">
    <source>
        <dbReference type="ARBA" id="ARBA00002691"/>
    </source>
</evidence>
<evidence type="ECO:0000256" key="6">
    <source>
        <dbReference type="ARBA" id="ARBA00022801"/>
    </source>
</evidence>
<dbReference type="Pfam" id="PF13364">
    <property type="entry name" value="BetaGal_ABD2"/>
    <property type="match status" value="2"/>
</dbReference>
<dbReference type="Gene3D" id="2.60.390.10">
    <property type="entry name" value="Beta-galactosidase, domain 3"/>
    <property type="match status" value="1"/>
</dbReference>
<evidence type="ECO:0000256" key="9">
    <source>
        <dbReference type="RuleBase" id="RU003679"/>
    </source>
</evidence>
<evidence type="ECO:0000256" key="10">
    <source>
        <dbReference type="SAM" id="SignalP"/>
    </source>
</evidence>
<keyword evidence="7" id="KW-0325">Glycoprotein</keyword>
<name>A0A7R7XSQ6_9EURO</name>
<dbReference type="Pfam" id="PF01301">
    <property type="entry name" value="Glyco_hydro_35"/>
    <property type="match status" value="1"/>
</dbReference>
<evidence type="ECO:0000256" key="7">
    <source>
        <dbReference type="ARBA" id="ARBA00023180"/>
    </source>
</evidence>
<dbReference type="SMART" id="SM01029">
    <property type="entry name" value="BetaGal_dom2"/>
    <property type="match status" value="1"/>
</dbReference>
<comment type="function">
    <text evidence="2">Cleaves beta-linked terminal galactosyl residues from gangliosides, glycoproteins, and glycosaminoglycans.</text>
</comment>
<dbReference type="Proteomes" id="UP000654913">
    <property type="component" value="Chromosome 5"/>
</dbReference>
<protein>
    <recommendedName>
        <fullName evidence="4">beta-galactosidase</fullName>
        <ecNumber evidence="4">3.2.1.23</ecNumber>
    </recommendedName>
</protein>
<reference evidence="12" key="2">
    <citation type="submission" date="2021-02" db="EMBL/GenBank/DDBJ databases">
        <title>Aspergillus puulaauensis MK2 genome sequence.</title>
        <authorList>
            <person name="Futagami T."/>
            <person name="Mori K."/>
            <person name="Kadooka C."/>
            <person name="Tanaka T."/>
        </authorList>
    </citation>
    <scope>NUCLEOTIDE SEQUENCE</scope>
    <source>
        <strain evidence="12">MK2</strain>
    </source>
</reference>
<feature type="chain" id="PRO_5031135107" description="beta-galactosidase" evidence="10">
    <location>
        <begin position="22"/>
        <end position="1036"/>
    </location>
</feature>
<comment type="catalytic activity">
    <reaction evidence="1">
        <text>Hydrolysis of terminal non-reducing beta-D-galactose residues in beta-D-galactosides.</text>
        <dbReference type="EC" id="3.2.1.23"/>
    </reaction>
</comment>
<dbReference type="EC" id="3.2.1.23" evidence="4"/>
<evidence type="ECO:0000313" key="12">
    <source>
        <dbReference type="EMBL" id="BCS26099.1"/>
    </source>
</evidence>
<reference evidence="12" key="1">
    <citation type="submission" date="2021-01" db="EMBL/GenBank/DDBJ databases">
        <authorList>
            <consortium name="Aspergillus puulaauensis MK2 genome sequencing consortium"/>
            <person name="Kazuki M."/>
            <person name="Futagami T."/>
        </authorList>
    </citation>
    <scope>NUCLEOTIDE SEQUENCE</scope>
    <source>
        <strain evidence="12">MK2</strain>
    </source>
</reference>
<dbReference type="InterPro" id="IPR018954">
    <property type="entry name" value="Betagal_dom2"/>
</dbReference>
<dbReference type="InterPro" id="IPR037110">
    <property type="entry name" value="Betagal_dom2_sf"/>
</dbReference>
<feature type="domain" description="Beta-galactosidase" evidence="11">
    <location>
        <begin position="402"/>
        <end position="583"/>
    </location>
</feature>
<dbReference type="Pfam" id="PF13363">
    <property type="entry name" value="BetaGal_dom3"/>
    <property type="match status" value="1"/>
</dbReference>
<dbReference type="SUPFAM" id="SSF49785">
    <property type="entry name" value="Galactose-binding domain-like"/>
    <property type="match status" value="2"/>
</dbReference>
<keyword evidence="8" id="KW-0326">Glycosidase</keyword>
<dbReference type="InterPro" id="IPR025972">
    <property type="entry name" value="BetaGal_dom3"/>
</dbReference>
<dbReference type="GO" id="GO:0005975">
    <property type="term" value="P:carbohydrate metabolic process"/>
    <property type="evidence" value="ECO:0007669"/>
    <property type="project" value="InterPro"/>
</dbReference>
<dbReference type="PANTHER" id="PTHR23421">
    <property type="entry name" value="BETA-GALACTOSIDASE RELATED"/>
    <property type="match status" value="1"/>
</dbReference>
<sequence length="1036" mass="113596">MARVAQLLLFLLGSFQVLAAAQNNSQSEWPLHDNGLSKVVQWDHYSFYVHGQRIFIFSGEFHYWRIPVPALWRDVLEKIKAIGFTGFAFYSSWAYHAPNNNTVDFSTGARDITPIYELAKELGMYIIVRPGPYVNAEATAGGFPLWLTTGAYGSTRNDDPRYTAAWEPYFAEVSEITSKYQITDGHNTLCYQIENEYGQQWIDDPVDRNPNETAIAYMELLQASARANGITVPLTANDPNMNTKSWGKDWSNAGGNVDVVGVDSYPSCWSCDVSVCTGTNGEYVPYKVLNYYDYFQEVQPTMPFFMPEFQGGSYNPWDGPEGGCPEDTGADFANLFYRWNIGQRSTAISLYMVFGGTNWGGIAAPVTATSYDYSAPISEDRSIGPKYYETKLLALFTRCAKDLTVTDRLGNGTQYTTNDAISASELRNPENNAAFYVTTHQDTTLGTSESFKLHVNTSEGPLTIPRHGGTIRLNGHQSKIIVTDFSLGPETLLYSTAEVLTYEILDHRPTLVLWLPNGESGEFAIKGAKSGSATTCSGCSPVKFHHSKGALTVGFTQGEGTSVLELDNGVRVVLLHRETAYTFWAPALTDDPLVPETESVLVSGPYLVRSAKISGSTLALRGDSKGETTLEIFAPQKVKKVTWNGKHVKSSRTRYGSLKAELAKPLSIELPSLSGWRVSDSLPEKLPNYDDSGAAWVDADHITTLNPNKPATLPVLYANEYGFHNGVRLWRGYFNNSASGVFLNIQGGYAFGWSVWLNGHFLGSYLGSASIDQANDTLSFPTKALNNDGSPNVLLVVHDDTGHDQTTGVLNPRGILEARLLSTSSSSNDTSAPKFTHWRLAGTAGGESDLDPVRGVYNEDGLYAERVGWHLPGFDDSDWELVKSEKNSSLSFTGATVKFFRAVIPPLSIPEGVDVSISFVFSTASNTTAASSTVNNNNNSTSDATAFRAQLFVNGYQYGRYNPYVGNQVVYPVPPGVLDYNEENTIGVAVWAQTEAGAQLSLDWKVNYVLDSSLDAKGLDVGGLRPGWSKEREKFA</sequence>
<dbReference type="FunFam" id="2.60.120.260:FF:000065">
    <property type="entry name" value="Beta-galactosidase A"/>
    <property type="match status" value="1"/>
</dbReference>
<dbReference type="InterPro" id="IPR001944">
    <property type="entry name" value="Glycoside_Hdrlase_35"/>
</dbReference>
<comment type="similarity">
    <text evidence="3 9">Belongs to the glycosyl hydrolase 35 family.</text>
</comment>
<evidence type="ECO:0000313" key="13">
    <source>
        <dbReference type="Proteomes" id="UP000654913"/>
    </source>
</evidence>
<dbReference type="InterPro" id="IPR008979">
    <property type="entry name" value="Galactose-bd-like_sf"/>
</dbReference>
<dbReference type="Pfam" id="PF10435">
    <property type="entry name" value="BetaGal_dom2"/>
    <property type="match status" value="1"/>
</dbReference>
<keyword evidence="5 10" id="KW-0732">Signal</keyword>
<evidence type="ECO:0000256" key="5">
    <source>
        <dbReference type="ARBA" id="ARBA00022729"/>
    </source>
</evidence>
<dbReference type="OrthoDB" id="1657402at2759"/>
<dbReference type="AlphaFoldDB" id="A0A7R7XSQ6"/>
<gene>
    <name evidence="12" type="ORF">APUU_50810S</name>
</gene>
<dbReference type="FunFam" id="2.60.390.10:FF:000001">
    <property type="entry name" value="Beta-galactosidase A"/>
    <property type="match status" value="1"/>
</dbReference>
<feature type="signal peptide" evidence="10">
    <location>
        <begin position="1"/>
        <end position="21"/>
    </location>
</feature>
<keyword evidence="13" id="KW-1185">Reference proteome</keyword>
<evidence type="ECO:0000256" key="1">
    <source>
        <dbReference type="ARBA" id="ARBA00001412"/>
    </source>
</evidence>
<dbReference type="GO" id="GO:0004565">
    <property type="term" value="F:beta-galactosidase activity"/>
    <property type="evidence" value="ECO:0007669"/>
    <property type="project" value="UniProtKB-EC"/>
</dbReference>
<dbReference type="InterPro" id="IPR017853">
    <property type="entry name" value="GH"/>
</dbReference>
<dbReference type="SUPFAM" id="SSF117100">
    <property type="entry name" value="Beta-galactosidase LacA, domain 3"/>
    <property type="match status" value="1"/>
</dbReference>
<evidence type="ECO:0000256" key="3">
    <source>
        <dbReference type="ARBA" id="ARBA00009809"/>
    </source>
</evidence>
<dbReference type="RefSeq" id="XP_041558293.1">
    <property type="nucleotide sequence ID" value="XM_041705848.1"/>
</dbReference>
<accession>A0A7R7XSQ6</accession>
<organism evidence="12 13">
    <name type="scientific">Aspergillus puulaauensis</name>
    <dbReference type="NCBI Taxonomy" id="1220207"/>
    <lineage>
        <taxon>Eukaryota</taxon>
        <taxon>Fungi</taxon>
        <taxon>Dikarya</taxon>
        <taxon>Ascomycota</taxon>
        <taxon>Pezizomycotina</taxon>
        <taxon>Eurotiomycetes</taxon>
        <taxon>Eurotiomycetidae</taxon>
        <taxon>Eurotiales</taxon>
        <taxon>Aspergillaceae</taxon>
        <taxon>Aspergillus</taxon>
    </lineage>
</organism>
<evidence type="ECO:0000256" key="8">
    <source>
        <dbReference type="ARBA" id="ARBA00023295"/>
    </source>
</evidence>
<dbReference type="Gene3D" id="2.102.20.10">
    <property type="entry name" value="Beta-galactosidase, domain 2"/>
    <property type="match status" value="1"/>
</dbReference>
<dbReference type="Gene3D" id="3.20.20.80">
    <property type="entry name" value="Glycosidases"/>
    <property type="match status" value="1"/>
</dbReference>
<keyword evidence="6" id="KW-0378">Hydrolase</keyword>
<dbReference type="FunFam" id="2.102.20.10:FF:000001">
    <property type="entry name" value="Beta-galactosidase A"/>
    <property type="match status" value="1"/>
</dbReference>
<dbReference type="Gene3D" id="2.60.120.260">
    <property type="entry name" value="Galactose-binding domain-like"/>
    <property type="match status" value="2"/>
</dbReference>
<dbReference type="PRINTS" id="PR00742">
    <property type="entry name" value="GLHYDRLASE35"/>
</dbReference>
<dbReference type="InterPro" id="IPR025300">
    <property type="entry name" value="BetaGal_jelly_roll_dom"/>
</dbReference>
<evidence type="ECO:0000256" key="4">
    <source>
        <dbReference type="ARBA" id="ARBA00012756"/>
    </source>
</evidence>
<dbReference type="InterPro" id="IPR036833">
    <property type="entry name" value="BetaGal_dom3_sf"/>
</dbReference>